<comment type="caution">
    <text evidence="1">The sequence shown here is derived from an EMBL/GenBank/DDBJ whole genome shotgun (WGS) entry which is preliminary data.</text>
</comment>
<organism evidence="1 2">
    <name type="scientific">Linderina macrospora</name>
    <dbReference type="NCBI Taxonomy" id="4868"/>
    <lineage>
        <taxon>Eukaryota</taxon>
        <taxon>Fungi</taxon>
        <taxon>Fungi incertae sedis</taxon>
        <taxon>Zoopagomycota</taxon>
        <taxon>Kickxellomycotina</taxon>
        <taxon>Kickxellomycetes</taxon>
        <taxon>Kickxellales</taxon>
        <taxon>Kickxellaceae</taxon>
        <taxon>Linderina</taxon>
    </lineage>
</organism>
<dbReference type="EMBL" id="JANBPW010002348">
    <property type="protein sequence ID" value="KAJ1941119.1"/>
    <property type="molecule type" value="Genomic_DNA"/>
</dbReference>
<keyword evidence="2" id="KW-1185">Reference proteome</keyword>
<reference evidence="1" key="1">
    <citation type="submission" date="2022-07" db="EMBL/GenBank/DDBJ databases">
        <title>Phylogenomic reconstructions and comparative analyses of Kickxellomycotina fungi.</title>
        <authorList>
            <person name="Reynolds N.K."/>
            <person name="Stajich J.E."/>
            <person name="Barry K."/>
            <person name="Grigoriev I.V."/>
            <person name="Crous P."/>
            <person name="Smith M.E."/>
        </authorList>
    </citation>
    <scope>NUCLEOTIDE SEQUENCE</scope>
    <source>
        <strain evidence="1">NRRL 5244</strain>
    </source>
</reference>
<protein>
    <submittedName>
        <fullName evidence="1">Uncharacterized protein</fullName>
    </submittedName>
</protein>
<evidence type="ECO:0000313" key="1">
    <source>
        <dbReference type="EMBL" id="KAJ1941119.1"/>
    </source>
</evidence>
<sequence length="292" mass="30590">MPSFTDKLRMGAAQVQENFNDVGKNFTLAKECERAARILTEFVVPPKFGELDDIIPTDVLQRCHGIAVLSVIKAGFIWSGRVGSGLVCARLPDGTWSGPSAIGTAGAGIGGQIGAQLTEVVMILNNEDAVKAFEKNTSVQLGSNISVSAGPLGRSGEIAAAVNTSNVAAVYSYSKSKGLFAGVSIEGSAVMQRKDVNEAFYGRAAPPEQVLAGRIPPPEDVSEWEVLRTVLNERCTPPHAGQAAANYGSETLYDSRAHADHEDELSATGTPGLEEIPPVTAAAEPKKSGSPN</sequence>
<proteinExistence type="predicted"/>
<dbReference type="Proteomes" id="UP001150603">
    <property type="component" value="Unassembled WGS sequence"/>
</dbReference>
<name>A0ACC1J7Y1_9FUNG</name>
<accession>A0ACC1J7Y1</accession>
<gene>
    <name evidence="1" type="ORF">FBU59_003592</name>
</gene>
<evidence type="ECO:0000313" key="2">
    <source>
        <dbReference type="Proteomes" id="UP001150603"/>
    </source>
</evidence>